<dbReference type="InParanoid" id="A0A482XU35"/>
<sequence length="87" mass="9777">MVKSSSTCKKRREINDNERERAEINRSGLARHMRKSVLEMSADSISQCGEKALSEKGFAATQRLKGIHTNVTPLCIDNAFWVPNKIS</sequence>
<name>A0A482XU35_LAOST</name>
<protein>
    <submittedName>
        <fullName evidence="2">Uncharacterized protein</fullName>
    </submittedName>
</protein>
<feature type="region of interest" description="Disordered" evidence="1">
    <location>
        <begin position="1"/>
        <end position="20"/>
    </location>
</feature>
<dbReference type="Proteomes" id="UP000291343">
    <property type="component" value="Unassembled WGS sequence"/>
</dbReference>
<gene>
    <name evidence="2" type="ORF">LSTR_LSTR003288</name>
</gene>
<proteinExistence type="predicted"/>
<evidence type="ECO:0000313" key="3">
    <source>
        <dbReference type="Proteomes" id="UP000291343"/>
    </source>
</evidence>
<keyword evidence="3" id="KW-1185">Reference proteome</keyword>
<evidence type="ECO:0000313" key="2">
    <source>
        <dbReference type="EMBL" id="RZF48908.1"/>
    </source>
</evidence>
<evidence type="ECO:0000256" key="1">
    <source>
        <dbReference type="SAM" id="MobiDB-lite"/>
    </source>
</evidence>
<comment type="caution">
    <text evidence="2">The sequence shown here is derived from an EMBL/GenBank/DDBJ whole genome shotgun (WGS) entry which is preliminary data.</text>
</comment>
<dbReference type="EMBL" id="QKKF02000897">
    <property type="protein sequence ID" value="RZF48908.1"/>
    <property type="molecule type" value="Genomic_DNA"/>
</dbReference>
<reference evidence="2 3" key="1">
    <citation type="journal article" date="2017" name="Gigascience">
        <title>Genome sequence of the small brown planthopper, Laodelphax striatellus.</title>
        <authorList>
            <person name="Zhu J."/>
            <person name="Jiang F."/>
            <person name="Wang X."/>
            <person name="Yang P."/>
            <person name="Bao Y."/>
            <person name="Zhao W."/>
            <person name="Wang W."/>
            <person name="Lu H."/>
            <person name="Wang Q."/>
            <person name="Cui N."/>
            <person name="Li J."/>
            <person name="Chen X."/>
            <person name="Luo L."/>
            <person name="Yu J."/>
            <person name="Kang L."/>
            <person name="Cui F."/>
        </authorList>
    </citation>
    <scope>NUCLEOTIDE SEQUENCE [LARGE SCALE GENOMIC DNA]</scope>
    <source>
        <strain evidence="2">Lst14</strain>
    </source>
</reference>
<dbReference type="AlphaFoldDB" id="A0A482XU35"/>
<organism evidence="2 3">
    <name type="scientific">Laodelphax striatellus</name>
    <name type="common">Small brown planthopper</name>
    <name type="synonym">Delphax striatella</name>
    <dbReference type="NCBI Taxonomy" id="195883"/>
    <lineage>
        <taxon>Eukaryota</taxon>
        <taxon>Metazoa</taxon>
        <taxon>Ecdysozoa</taxon>
        <taxon>Arthropoda</taxon>
        <taxon>Hexapoda</taxon>
        <taxon>Insecta</taxon>
        <taxon>Pterygota</taxon>
        <taxon>Neoptera</taxon>
        <taxon>Paraneoptera</taxon>
        <taxon>Hemiptera</taxon>
        <taxon>Auchenorrhyncha</taxon>
        <taxon>Fulgoroidea</taxon>
        <taxon>Delphacidae</taxon>
        <taxon>Criomorphinae</taxon>
        <taxon>Laodelphax</taxon>
    </lineage>
</organism>
<accession>A0A482XU35</accession>